<name>A0A1G2SDU1_9BACT</name>
<accession>A0A1G2SDU1</accession>
<dbReference type="EMBL" id="MHUW01000020">
    <property type="protein sequence ID" value="OHA83134.1"/>
    <property type="molecule type" value="Genomic_DNA"/>
</dbReference>
<evidence type="ECO:0000313" key="1">
    <source>
        <dbReference type="EMBL" id="OHA83134.1"/>
    </source>
</evidence>
<dbReference type="AlphaFoldDB" id="A0A1G2SDU1"/>
<reference evidence="1 2" key="1">
    <citation type="journal article" date="2016" name="Nat. Commun.">
        <title>Thousands of microbial genomes shed light on interconnected biogeochemical processes in an aquifer system.</title>
        <authorList>
            <person name="Anantharaman K."/>
            <person name="Brown C.T."/>
            <person name="Hug L.A."/>
            <person name="Sharon I."/>
            <person name="Castelle C.J."/>
            <person name="Probst A.J."/>
            <person name="Thomas B.C."/>
            <person name="Singh A."/>
            <person name="Wilkins M.J."/>
            <person name="Karaoz U."/>
            <person name="Brodie E.L."/>
            <person name="Williams K.H."/>
            <person name="Hubbard S.S."/>
            <person name="Banfield J.F."/>
        </authorList>
    </citation>
    <scope>NUCLEOTIDE SEQUENCE [LARGE SCALE GENOMIC DNA]</scope>
</reference>
<comment type="caution">
    <text evidence="1">The sequence shown here is derived from an EMBL/GenBank/DDBJ whole genome shotgun (WGS) entry which is preliminary data.</text>
</comment>
<proteinExistence type="predicted"/>
<organism evidence="1 2">
    <name type="scientific">Candidatus Yonathbacteria bacterium RIFCSPLOWO2_01_FULL_47_33b</name>
    <dbReference type="NCBI Taxonomy" id="1802727"/>
    <lineage>
        <taxon>Bacteria</taxon>
        <taxon>Candidatus Yonathiibacteriota</taxon>
    </lineage>
</organism>
<evidence type="ECO:0000313" key="2">
    <source>
        <dbReference type="Proteomes" id="UP000177987"/>
    </source>
</evidence>
<protein>
    <submittedName>
        <fullName evidence="1">Uncharacterized protein</fullName>
    </submittedName>
</protein>
<dbReference type="Proteomes" id="UP000177987">
    <property type="component" value="Unassembled WGS sequence"/>
</dbReference>
<dbReference type="STRING" id="1802727.A2937_01045"/>
<sequence>MKIEVNAVTTRLDKSPVIIDTDPPRVVIVNELPEWLCTKMVCLLKMLGYEGVTKIFFTMTGGNESILQVVKDGEHCTPEVVTNLGVRSYLEETVGLLAEHLKGMTH</sequence>
<gene>
    <name evidence="1" type="ORF">A2937_01045</name>
</gene>